<dbReference type="RefSeq" id="WP_091293021.1">
    <property type="nucleotide sequence ID" value="NZ_FNON01000005.1"/>
</dbReference>
<dbReference type="SUPFAM" id="SSF46894">
    <property type="entry name" value="C-terminal effector domain of the bipartite response regulators"/>
    <property type="match status" value="1"/>
</dbReference>
<dbReference type="OrthoDB" id="161302at2"/>
<name>A0A1H3K5H8_9PSEU</name>
<dbReference type="AlphaFoldDB" id="A0A1H3K5H8"/>
<gene>
    <name evidence="3" type="ORF">SAMN05421504_105662</name>
</gene>
<proteinExistence type="predicted"/>
<evidence type="ECO:0000256" key="1">
    <source>
        <dbReference type="ARBA" id="ARBA00023125"/>
    </source>
</evidence>
<protein>
    <submittedName>
        <fullName evidence="3">DNA-binding response regulator, NarL/FixJ family, contains REC and HTH domains</fullName>
    </submittedName>
</protein>
<dbReference type="InterPro" id="IPR011006">
    <property type="entry name" value="CheY-like_superfamily"/>
</dbReference>
<evidence type="ECO:0000313" key="3">
    <source>
        <dbReference type="EMBL" id="SDY47423.1"/>
    </source>
</evidence>
<dbReference type="InterPro" id="IPR016032">
    <property type="entry name" value="Sig_transdc_resp-reg_C-effctor"/>
</dbReference>
<dbReference type="Gene3D" id="3.40.50.2300">
    <property type="match status" value="1"/>
</dbReference>
<keyword evidence="4" id="KW-1185">Reference proteome</keyword>
<organism evidence="3 4">
    <name type="scientific">Amycolatopsis xylanica</name>
    <dbReference type="NCBI Taxonomy" id="589385"/>
    <lineage>
        <taxon>Bacteria</taxon>
        <taxon>Bacillati</taxon>
        <taxon>Actinomycetota</taxon>
        <taxon>Actinomycetes</taxon>
        <taxon>Pseudonocardiales</taxon>
        <taxon>Pseudonocardiaceae</taxon>
        <taxon>Amycolatopsis</taxon>
    </lineage>
</organism>
<dbReference type="GO" id="GO:0006355">
    <property type="term" value="P:regulation of DNA-templated transcription"/>
    <property type="evidence" value="ECO:0007669"/>
    <property type="project" value="InterPro"/>
</dbReference>
<dbReference type="SUPFAM" id="SSF52172">
    <property type="entry name" value="CheY-like"/>
    <property type="match status" value="1"/>
</dbReference>
<dbReference type="EMBL" id="FNON01000005">
    <property type="protein sequence ID" value="SDY47423.1"/>
    <property type="molecule type" value="Genomic_DNA"/>
</dbReference>
<keyword evidence="1 3" id="KW-0238">DNA-binding</keyword>
<dbReference type="Pfam" id="PF00196">
    <property type="entry name" value="GerE"/>
    <property type="match status" value="1"/>
</dbReference>
<dbReference type="PROSITE" id="PS50043">
    <property type="entry name" value="HTH_LUXR_2"/>
    <property type="match status" value="1"/>
</dbReference>
<dbReference type="GO" id="GO:0003677">
    <property type="term" value="F:DNA binding"/>
    <property type="evidence" value="ECO:0007669"/>
    <property type="project" value="UniProtKB-KW"/>
</dbReference>
<dbReference type="PANTHER" id="PTHR43214">
    <property type="entry name" value="TWO-COMPONENT RESPONSE REGULATOR"/>
    <property type="match status" value="1"/>
</dbReference>
<evidence type="ECO:0000259" key="2">
    <source>
        <dbReference type="PROSITE" id="PS50043"/>
    </source>
</evidence>
<dbReference type="PRINTS" id="PR00038">
    <property type="entry name" value="HTHLUXR"/>
</dbReference>
<reference evidence="3 4" key="1">
    <citation type="submission" date="2016-10" db="EMBL/GenBank/DDBJ databases">
        <authorList>
            <person name="de Groot N.N."/>
        </authorList>
    </citation>
    <scope>NUCLEOTIDE SEQUENCE [LARGE SCALE GENOMIC DNA]</scope>
    <source>
        <strain evidence="3 4">CPCC 202699</strain>
    </source>
</reference>
<dbReference type="InterPro" id="IPR039420">
    <property type="entry name" value="WalR-like"/>
</dbReference>
<dbReference type="SMART" id="SM00421">
    <property type="entry name" value="HTH_LUXR"/>
    <property type="match status" value="1"/>
</dbReference>
<dbReference type="InterPro" id="IPR000792">
    <property type="entry name" value="Tscrpt_reg_LuxR_C"/>
</dbReference>
<dbReference type="CDD" id="cd06170">
    <property type="entry name" value="LuxR_C_like"/>
    <property type="match status" value="1"/>
</dbReference>
<accession>A0A1H3K5H8</accession>
<dbReference type="Proteomes" id="UP000199515">
    <property type="component" value="Unassembled WGS sequence"/>
</dbReference>
<sequence length="221" mass="23207">MTNPSEDSGPRVRTLLAEHDPISGHFVEGVLSAGQGLSVVAVVDSHRPIADWPLGQADVVVLGLGHGDFLLGVVRELAGRGIPVLVLGMDWTRRGLDNALAAGASGCLVKNTELDGVVSGVHAVAAGNRVLSPELLELYVPRAESSPRAEVVLKLSDREREVLTLLGQGMSTAEAAKLCGVSNATIKSHVSHALTKLGARNRLEAVLMIRDSFVPARRPAV</sequence>
<feature type="domain" description="HTH luxR-type" evidence="2">
    <location>
        <begin position="148"/>
        <end position="213"/>
    </location>
</feature>
<dbReference type="STRING" id="589385.SAMN05421504_105662"/>
<evidence type="ECO:0000313" key="4">
    <source>
        <dbReference type="Proteomes" id="UP000199515"/>
    </source>
</evidence>